<evidence type="ECO:0000313" key="6">
    <source>
        <dbReference type="EMBL" id="MBU5591243.1"/>
    </source>
</evidence>
<evidence type="ECO:0000256" key="2">
    <source>
        <dbReference type="ARBA" id="ARBA00023082"/>
    </source>
</evidence>
<proteinExistence type="predicted"/>
<accession>A0ABS6EZ19</accession>
<comment type="caution">
    <text evidence="6">The sequence shown here is derived from an EMBL/GenBank/DDBJ whole genome shotgun (WGS) entry which is preliminary data.</text>
</comment>
<feature type="domain" description="RNA polymerase sigma-70 region 2" evidence="4">
    <location>
        <begin position="23"/>
        <end position="87"/>
    </location>
</feature>
<dbReference type="InterPro" id="IPR007627">
    <property type="entry name" value="RNA_pol_sigma70_r2"/>
</dbReference>
<keyword evidence="2" id="KW-0731">Sigma factor</keyword>
<dbReference type="PANTHER" id="PTHR43133">
    <property type="entry name" value="RNA POLYMERASE ECF-TYPE SIGMA FACTO"/>
    <property type="match status" value="1"/>
</dbReference>
<keyword evidence="3" id="KW-0804">Transcription</keyword>
<dbReference type="Proteomes" id="UP000736583">
    <property type="component" value="Unassembled WGS sequence"/>
</dbReference>
<feature type="domain" description="RNA polymerase sigma factor 70 region 4 type 2" evidence="5">
    <location>
        <begin position="116"/>
        <end position="167"/>
    </location>
</feature>
<dbReference type="InterPro" id="IPR039425">
    <property type="entry name" value="RNA_pol_sigma-70-like"/>
</dbReference>
<evidence type="ECO:0000256" key="3">
    <source>
        <dbReference type="ARBA" id="ARBA00023163"/>
    </source>
</evidence>
<evidence type="ECO:0000313" key="7">
    <source>
        <dbReference type="Proteomes" id="UP000736583"/>
    </source>
</evidence>
<dbReference type="InterPro" id="IPR013249">
    <property type="entry name" value="RNA_pol_sigma70_r4_t2"/>
</dbReference>
<dbReference type="Pfam" id="PF04542">
    <property type="entry name" value="Sigma70_r2"/>
    <property type="match status" value="1"/>
</dbReference>
<protein>
    <submittedName>
        <fullName evidence="6">RNA polymerase sigma factor</fullName>
    </submittedName>
</protein>
<reference evidence="6 7" key="1">
    <citation type="submission" date="2021-06" db="EMBL/GenBank/DDBJ databases">
        <authorList>
            <person name="Sun Q."/>
            <person name="Li D."/>
        </authorList>
    </citation>
    <scope>NUCLEOTIDE SEQUENCE [LARGE SCALE GENOMIC DNA]</scope>
    <source>
        <strain evidence="6 7">MSJ-4</strain>
    </source>
</reference>
<dbReference type="RefSeq" id="WP_216456254.1">
    <property type="nucleotide sequence ID" value="NZ_JAHLQL010000001.1"/>
</dbReference>
<evidence type="ECO:0000259" key="4">
    <source>
        <dbReference type="Pfam" id="PF04542"/>
    </source>
</evidence>
<evidence type="ECO:0000256" key="1">
    <source>
        <dbReference type="ARBA" id="ARBA00023015"/>
    </source>
</evidence>
<gene>
    <name evidence="6" type="ORF">KQI89_05665</name>
</gene>
<keyword evidence="1" id="KW-0805">Transcription regulation</keyword>
<dbReference type="EMBL" id="JAHLQL010000001">
    <property type="protein sequence ID" value="MBU5591243.1"/>
    <property type="molecule type" value="Genomic_DNA"/>
</dbReference>
<name>A0ABS6EZ19_9CLOT</name>
<organism evidence="6 7">
    <name type="scientific">Clostridium simiarum</name>
    <dbReference type="NCBI Taxonomy" id="2841506"/>
    <lineage>
        <taxon>Bacteria</taxon>
        <taxon>Bacillati</taxon>
        <taxon>Bacillota</taxon>
        <taxon>Clostridia</taxon>
        <taxon>Eubacteriales</taxon>
        <taxon>Clostridiaceae</taxon>
        <taxon>Clostridium</taxon>
    </lineage>
</organism>
<dbReference type="PANTHER" id="PTHR43133:SF60">
    <property type="entry name" value="RNA POLYMERASE SIGMA FACTOR SIGV"/>
    <property type="match status" value="1"/>
</dbReference>
<evidence type="ECO:0000259" key="5">
    <source>
        <dbReference type="Pfam" id="PF08281"/>
    </source>
</evidence>
<sequence>MEEDLILMKNFKAGDKESFERLVIKYRENAINFCQSFVHDYHISEDIAQDSFTYIYVYKERYNEKYAFKTYLFTILRNKSIDYIRKNHDITLNKIPESIFPKETEDIVLQKEEQALIKEKINELNNDYKTIIYLIDFQEFSYKDAAKIMGKNLMQIKILIYRARQRLKVLIKEEG</sequence>
<dbReference type="CDD" id="cd06171">
    <property type="entry name" value="Sigma70_r4"/>
    <property type="match status" value="1"/>
</dbReference>
<keyword evidence="7" id="KW-1185">Reference proteome</keyword>
<dbReference type="NCBIfam" id="TIGR02937">
    <property type="entry name" value="sigma70-ECF"/>
    <property type="match status" value="1"/>
</dbReference>
<dbReference type="Pfam" id="PF08281">
    <property type="entry name" value="Sigma70_r4_2"/>
    <property type="match status" value="1"/>
</dbReference>
<dbReference type="InterPro" id="IPR014284">
    <property type="entry name" value="RNA_pol_sigma-70_dom"/>
</dbReference>